<dbReference type="GO" id="GO:0003729">
    <property type="term" value="F:mRNA binding"/>
    <property type="evidence" value="ECO:0007669"/>
    <property type="project" value="TreeGrafter"/>
</dbReference>
<organism evidence="9 10">
    <name type="scientific">Exophiala bonariae</name>
    <dbReference type="NCBI Taxonomy" id="1690606"/>
    <lineage>
        <taxon>Eukaryota</taxon>
        <taxon>Fungi</taxon>
        <taxon>Dikarya</taxon>
        <taxon>Ascomycota</taxon>
        <taxon>Pezizomycotina</taxon>
        <taxon>Eurotiomycetes</taxon>
        <taxon>Chaetothyriomycetidae</taxon>
        <taxon>Chaetothyriales</taxon>
        <taxon>Herpotrichiellaceae</taxon>
        <taxon>Exophiala</taxon>
    </lineage>
</organism>
<feature type="domain" description="RNA helicase aquarius insertion" evidence="8">
    <location>
        <begin position="704"/>
        <end position="791"/>
    </location>
</feature>
<evidence type="ECO:0000256" key="1">
    <source>
        <dbReference type="ARBA" id="ARBA00022806"/>
    </source>
</evidence>
<accession>A0AAV9NTF7</accession>
<comment type="subunit">
    <text evidence="2">Belongs to the 40S cdc5-associated complex (or cwf complex), a spliceosome sub-complex reminiscent of a late-stage spliceosome.</text>
</comment>
<dbReference type="GO" id="GO:0045292">
    <property type="term" value="P:mRNA cis splicing, via spliceosome"/>
    <property type="evidence" value="ECO:0007669"/>
    <property type="project" value="UniProtKB-UniRule"/>
</dbReference>
<dbReference type="InterPro" id="IPR048967">
    <property type="entry name" value="Aquarius_insert"/>
</dbReference>
<keyword evidence="2" id="KW-0508">mRNA splicing</keyword>
<feature type="domain" description="DNA2/NAM7 helicase-like C-terminal" evidence="5">
    <location>
        <begin position="1114"/>
        <end position="1305"/>
    </location>
</feature>
<dbReference type="SUPFAM" id="SSF52540">
    <property type="entry name" value="P-loop containing nucleoside triphosphate hydrolases"/>
    <property type="match status" value="1"/>
</dbReference>
<dbReference type="CDD" id="cd17935">
    <property type="entry name" value="EEXXQc_AQR"/>
    <property type="match status" value="1"/>
</dbReference>
<dbReference type="PANTHER" id="PTHR10887">
    <property type="entry name" value="DNA2/NAM7 HELICASE FAMILY"/>
    <property type="match status" value="1"/>
</dbReference>
<comment type="subcellular location">
    <subcellularLocation>
        <location evidence="2">Nucleus</location>
    </subcellularLocation>
</comment>
<comment type="caution">
    <text evidence="9">The sequence shown here is derived from an EMBL/GenBank/DDBJ whole genome shotgun (WGS) entry which is preliminary data.</text>
</comment>
<evidence type="ECO:0000259" key="5">
    <source>
        <dbReference type="Pfam" id="PF13087"/>
    </source>
</evidence>
<evidence type="ECO:0000313" key="9">
    <source>
        <dbReference type="EMBL" id="KAK5064372.1"/>
    </source>
</evidence>
<dbReference type="InterPro" id="IPR045055">
    <property type="entry name" value="DNA2/NAM7-like"/>
</dbReference>
<sequence length="1409" mass="159727">MGLQLRPALAPALDVPGSNAPSSYWEELAAKHWLQSIPSKVKPDLIKSAIWDHLEQDSFSFYTLNQLENLQILERFLWPTFSDDASNHHVLLIAIFFNVKQRAHLQDWSVFTHRPEHFSALFRRILSLNLDSSLPIFSRLALLNFVVGAFQSLENDHVRKEAAPLVSIAIWHNLLSEAARDALLDAQPARRKAWRAAQRRYDAADQTAQARLKFDRAWLYTMLLDFLSRVNTPKLATSQEMVYCERFTEFLIDLISQLPTRRYTNPLLQDLNILPVLRTSAFHSRPEGALLRDLTNLLEHFQNFDIDDLGNAKSGSEGTRKAHYNALARLQKVAFQHFESKLKVLAFSNYGSINKRSELQSHFTPLTDAELQQLCSLLGIRTSYPASSGLNTNRAVLLETLLSSFSQPRSFQDAVSQLSVVPTDSALYDPALLRNEVYDGSRPLGIPKLNLHYLTLSDFMWRSFQLYQAEAFYSIRKDMESVVRRLKPNSSRGRATSFDGFSRMALSIDKPAIIEVGVPKVGSTIPSFVRAEVILDVSRLNDNIRKDWDNLRPKDTVFLLAVQAPEASRQLTNGHGEGAPETTQSFAVLRTAEVVQVLDENSRSLRDAQTNGHAPRPRKRRLLLDLDPKAYQSDKESTAKGKADIYASINLIVRRQSRENNFKPVLHTLQRLVSSNTSLPSWLQEVFLGYGDPSSASFPSLPDRLETVDYLDTFLDWQHLTESFPHKTIESVSEKDVTMEPPFVLKMATQITDEPPKNPKKRRREEMEQDSFSLNVSTYKPKNTGPYPVDARKKNTIRFTPKQVEAVVSGTQPGLTVVVGPPGTGKTDVATQIINLLYHNFPNERILLVAHSNQALNQLFQKIIALDIDPRHLLRLGHGEEDLDTEVSYSKYGRVESFLENRQPYLTEVNRLAASINAEGAHGSSCETADYFNQVFVKPAWSRFWDTVNADEATVESSLAAFPFYKFFGDAPVVTLFPLNTSLEELKDTASGCQYHIDKIFSELEAIRPFEILRNNRDQANHLLVKEARIIAMTSTHAAMRRSEIADSGFHYDTLIMEEAAQVTEIESFIPCAMQNPNPKTGELPLKRIVLVGDHLQNSPIVQNMALRQYANFEQSLFLRLVRLGVPTIHLDQQGRCRPSIANLFKWRYENLGNLPHLLHLPEFASANAGFRWDFQFIDVPDYQGHGEREPTPHFIQNLGEAEYAVALYQYMRLLGYPAQSISILATYAGQRALIQDVLAHRCKDKRLFGSPRIVTTVDKYQGEQNDYVIVSMTRTKTVGYLRDIRRLTVALSRGRLGLYIFGRKDLFESCFEMKPAMDLLLQRSSKLVLTTGEMFPSQRGLEDDPDNTSEMEGVEHLGQYVYEMTQAKLKDLGGRATNDGDDIENEDEGDGHVDEEPQEEDPLHETAV</sequence>
<dbReference type="InterPro" id="IPR047187">
    <property type="entry name" value="SF1_C_Upf1"/>
</dbReference>
<dbReference type="FunFam" id="3.40.50.300:FF:000507">
    <property type="entry name" value="Pre-mRNA-splicing factor"/>
    <property type="match status" value="1"/>
</dbReference>
<evidence type="ECO:0000259" key="8">
    <source>
        <dbReference type="Pfam" id="PF21144"/>
    </source>
</evidence>
<keyword evidence="1" id="KW-0067">ATP-binding</keyword>
<feature type="compositionally biased region" description="Basic and acidic residues" evidence="3">
    <location>
        <begin position="1391"/>
        <end position="1409"/>
    </location>
</feature>
<dbReference type="PANTHER" id="PTHR10887:SF5">
    <property type="entry name" value="RNA HELICASE AQUARIUS"/>
    <property type="match status" value="1"/>
</dbReference>
<dbReference type="CDD" id="cd18808">
    <property type="entry name" value="SF1_C_Upf1"/>
    <property type="match status" value="1"/>
</dbReference>
<reference evidence="9 10" key="1">
    <citation type="submission" date="2023-08" db="EMBL/GenBank/DDBJ databases">
        <title>Black Yeasts Isolated from many extreme environments.</title>
        <authorList>
            <person name="Coleine C."/>
            <person name="Stajich J.E."/>
            <person name="Selbmann L."/>
        </authorList>
    </citation>
    <scope>NUCLEOTIDE SEQUENCE [LARGE SCALE GENOMIC DNA]</scope>
    <source>
        <strain evidence="9 10">CCFEE 5792</strain>
    </source>
</reference>
<feature type="compositionally biased region" description="Acidic residues" evidence="3">
    <location>
        <begin position="1380"/>
        <end position="1390"/>
    </location>
</feature>
<dbReference type="GO" id="GO:0004386">
    <property type="term" value="F:helicase activity"/>
    <property type="evidence" value="ECO:0007669"/>
    <property type="project" value="InterPro"/>
</dbReference>
<evidence type="ECO:0000259" key="6">
    <source>
        <dbReference type="Pfam" id="PF16399"/>
    </source>
</evidence>
<dbReference type="Pfam" id="PF21143">
    <property type="entry name" value="Aquarius_N_2nd"/>
    <property type="match status" value="1"/>
</dbReference>
<evidence type="ECO:0000259" key="4">
    <source>
        <dbReference type="Pfam" id="PF13086"/>
    </source>
</evidence>
<dbReference type="RefSeq" id="XP_064711696.1">
    <property type="nucleotide sequence ID" value="XM_064843836.1"/>
</dbReference>
<comment type="similarity">
    <text evidence="2">Belongs to the CWF11 family.</text>
</comment>
<name>A0AAV9NTF7_9EURO</name>
<dbReference type="GO" id="GO:0071013">
    <property type="term" value="C:catalytic step 2 spliceosome"/>
    <property type="evidence" value="ECO:0007669"/>
    <property type="project" value="TreeGrafter"/>
</dbReference>
<dbReference type="InterPro" id="IPR041677">
    <property type="entry name" value="DNA2/NAM7_AAA_11"/>
</dbReference>
<feature type="domain" description="RNA helicase aquarius beta-barrel" evidence="7">
    <location>
        <begin position="488"/>
        <end position="655"/>
    </location>
</feature>
<dbReference type="Pfam" id="PF13086">
    <property type="entry name" value="AAA_11"/>
    <property type="match status" value="1"/>
</dbReference>
<dbReference type="InterPro" id="IPR032174">
    <property type="entry name" value="Aquarius_N"/>
</dbReference>
<feature type="domain" description="DNA2/NAM7 helicase helicase" evidence="4">
    <location>
        <begin position="812"/>
        <end position="1103"/>
    </location>
</feature>
<dbReference type="Pfam" id="PF13087">
    <property type="entry name" value="AAA_12"/>
    <property type="match status" value="1"/>
</dbReference>
<keyword evidence="1" id="KW-0547">Nucleotide-binding</keyword>
<dbReference type="Proteomes" id="UP001358417">
    <property type="component" value="Unassembled WGS sequence"/>
</dbReference>
<dbReference type="InterPro" id="IPR027417">
    <property type="entry name" value="P-loop_NTPase"/>
</dbReference>
<keyword evidence="2" id="KW-0539">Nucleus</keyword>
<keyword evidence="1" id="KW-0378">Hydrolase</keyword>
<feature type="region of interest" description="Disordered" evidence="3">
    <location>
        <begin position="1372"/>
        <end position="1409"/>
    </location>
</feature>
<dbReference type="InterPro" id="IPR041679">
    <property type="entry name" value="DNA2/NAM7-like_C"/>
</dbReference>
<gene>
    <name evidence="9" type="ORF">LTR84_000205</name>
</gene>
<feature type="region of interest" description="Disordered" evidence="3">
    <location>
        <begin position="752"/>
        <end position="771"/>
    </location>
</feature>
<dbReference type="Pfam" id="PF16399">
    <property type="entry name" value="Aquarius_N_1st"/>
    <property type="match status" value="1"/>
</dbReference>
<evidence type="ECO:0000259" key="7">
    <source>
        <dbReference type="Pfam" id="PF21143"/>
    </source>
</evidence>
<proteinExistence type="inferred from homology"/>
<feature type="region of interest" description="Disordered" evidence="3">
    <location>
        <begin position="600"/>
        <end position="622"/>
    </location>
</feature>
<evidence type="ECO:0000256" key="2">
    <source>
        <dbReference type="PIRNR" id="PIRNR038901"/>
    </source>
</evidence>
<protein>
    <recommendedName>
        <fullName evidence="2">Pre-mRNA-splicing factor</fullName>
    </recommendedName>
</protein>
<comment type="function">
    <text evidence="2">Involved in mRNA splicing where it associates with cdc5 and the other cwf proteins as part of the spliceosome.</text>
</comment>
<dbReference type="GeneID" id="89968427"/>
<dbReference type="InterPro" id="IPR048966">
    <property type="entry name" value="Aquarius_b-barrel"/>
</dbReference>
<dbReference type="EMBL" id="JAVRRD010000001">
    <property type="protein sequence ID" value="KAK5064372.1"/>
    <property type="molecule type" value="Genomic_DNA"/>
</dbReference>
<keyword evidence="2" id="KW-0507">mRNA processing</keyword>
<feature type="domain" description="RNA helicase aquarius N-terminal" evidence="6">
    <location>
        <begin position="25"/>
        <end position="407"/>
    </location>
</feature>
<dbReference type="Pfam" id="PF21144">
    <property type="entry name" value="Aquarius_N_3rd"/>
    <property type="match status" value="1"/>
</dbReference>
<evidence type="ECO:0000256" key="3">
    <source>
        <dbReference type="SAM" id="MobiDB-lite"/>
    </source>
</evidence>
<keyword evidence="10" id="KW-1185">Reference proteome</keyword>
<keyword evidence="1" id="KW-0347">Helicase</keyword>
<dbReference type="PIRSF" id="PIRSF038901">
    <property type="entry name" value="AQR_cwf11"/>
    <property type="match status" value="1"/>
</dbReference>
<dbReference type="GO" id="GO:0005684">
    <property type="term" value="C:U2-type spliceosomal complex"/>
    <property type="evidence" value="ECO:0007669"/>
    <property type="project" value="UniProtKB-UniRule"/>
</dbReference>
<dbReference type="Gene3D" id="3.40.50.300">
    <property type="entry name" value="P-loop containing nucleotide triphosphate hydrolases"/>
    <property type="match status" value="2"/>
</dbReference>
<dbReference type="InterPro" id="IPR026300">
    <property type="entry name" value="CWF11_fam"/>
</dbReference>
<evidence type="ECO:0000313" key="10">
    <source>
        <dbReference type="Proteomes" id="UP001358417"/>
    </source>
</evidence>